<dbReference type="PANTHER" id="PTHR18964">
    <property type="entry name" value="ROK (REPRESSOR, ORF, KINASE) FAMILY"/>
    <property type="match status" value="1"/>
</dbReference>
<protein>
    <recommendedName>
        <fullName evidence="3">Sugar kinase</fullName>
    </recommendedName>
</protein>
<evidence type="ECO:0000313" key="2">
    <source>
        <dbReference type="Proteomes" id="UP000178606"/>
    </source>
</evidence>
<dbReference type="InterPro" id="IPR000600">
    <property type="entry name" value="ROK"/>
</dbReference>
<dbReference type="InterPro" id="IPR043129">
    <property type="entry name" value="ATPase_NBD"/>
</dbReference>
<comment type="caution">
    <text evidence="1">The sequence shown here is derived from an EMBL/GenBank/DDBJ whole genome shotgun (WGS) entry which is preliminary data.</text>
</comment>
<dbReference type="AlphaFoldDB" id="A0A1F6C9M2"/>
<accession>A0A1F6C9M2</accession>
<evidence type="ECO:0008006" key="3">
    <source>
        <dbReference type="Google" id="ProtNLM"/>
    </source>
</evidence>
<reference evidence="1 2" key="1">
    <citation type="journal article" date="2016" name="Nat. Commun.">
        <title>Thousands of microbial genomes shed light on interconnected biogeochemical processes in an aquifer system.</title>
        <authorList>
            <person name="Anantharaman K."/>
            <person name="Brown C.T."/>
            <person name="Hug L.A."/>
            <person name="Sharon I."/>
            <person name="Castelle C.J."/>
            <person name="Probst A.J."/>
            <person name="Thomas B.C."/>
            <person name="Singh A."/>
            <person name="Wilkins M.J."/>
            <person name="Karaoz U."/>
            <person name="Brodie E.L."/>
            <person name="Williams K.H."/>
            <person name="Hubbard S.S."/>
            <person name="Banfield J.F."/>
        </authorList>
    </citation>
    <scope>NUCLEOTIDE SEQUENCE [LARGE SCALE GENOMIC DNA]</scope>
    <source>
        <strain evidence="2">RIFCSPLOWO2_12_FULL_64_10</strain>
    </source>
</reference>
<name>A0A1F6C9M2_HANXR</name>
<evidence type="ECO:0000313" key="1">
    <source>
        <dbReference type="EMBL" id="OGG45790.1"/>
    </source>
</evidence>
<sequence>MKDHVIGIEIGGAKLQAGLGFDGDRLNALVRETVDPSQGPKAILSNLKRLVPDLLHRTGLNLSDVAGIGVGFGGPVDAVRGRVLVSHQVEGWSGFDLKAWFERTFDLPTVVENDASAAALAEARLGAGRGFRRVFYITVGSGVGGGWVVDNVVDSGQGIGSAEIGHTCVSLGTSPPAKVEDLCSGWAIGRRARERSQPGSLILKLASGEPDRITAVTVADAARRGDPPALQLLDETGHAMGLAVANLITLLHPEVVVIGGGVSLMGDLFFEPVRRHVRRYVFHLYADAYRIAPAALGEQVVVVGAALLARQKLVERL</sequence>
<proteinExistence type="predicted"/>
<dbReference type="EMBL" id="MFKF01000366">
    <property type="protein sequence ID" value="OGG45790.1"/>
    <property type="molecule type" value="Genomic_DNA"/>
</dbReference>
<gene>
    <name evidence="1" type="ORF">A3F84_12390</name>
</gene>
<dbReference type="Proteomes" id="UP000178606">
    <property type="component" value="Unassembled WGS sequence"/>
</dbReference>
<dbReference type="Pfam" id="PF00480">
    <property type="entry name" value="ROK"/>
    <property type="match status" value="1"/>
</dbReference>
<organism evidence="1 2">
    <name type="scientific">Handelsmanbacteria sp. (strain RIFCSPLOWO2_12_FULL_64_10)</name>
    <dbReference type="NCBI Taxonomy" id="1817868"/>
    <lineage>
        <taxon>Bacteria</taxon>
        <taxon>Candidatus Handelsmaniibacteriota</taxon>
    </lineage>
</organism>
<dbReference type="SUPFAM" id="SSF53067">
    <property type="entry name" value="Actin-like ATPase domain"/>
    <property type="match status" value="1"/>
</dbReference>
<dbReference type="Gene3D" id="3.30.420.40">
    <property type="match status" value="2"/>
</dbReference>
<dbReference type="PANTHER" id="PTHR18964:SF173">
    <property type="entry name" value="GLUCOKINASE"/>
    <property type="match status" value="1"/>
</dbReference>